<dbReference type="RefSeq" id="WP_053428296.1">
    <property type="nucleotide sequence ID" value="NZ_JAUKEH010000002.1"/>
</dbReference>
<evidence type="ECO:0000313" key="3">
    <source>
        <dbReference type="EMBL" id="KON84697.1"/>
    </source>
</evidence>
<name>A0A0M0G585_9BACI</name>
<organism evidence="3 4">
    <name type="scientific">Rossellomorea marisflavi</name>
    <dbReference type="NCBI Taxonomy" id="189381"/>
    <lineage>
        <taxon>Bacteria</taxon>
        <taxon>Bacillati</taxon>
        <taxon>Bacillota</taxon>
        <taxon>Bacilli</taxon>
        <taxon>Bacillales</taxon>
        <taxon>Bacillaceae</taxon>
        <taxon>Rossellomorea</taxon>
    </lineage>
</organism>
<dbReference type="CDD" id="cd00093">
    <property type="entry name" value="HTH_XRE"/>
    <property type="match status" value="1"/>
</dbReference>
<evidence type="ECO:0000313" key="4">
    <source>
        <dbReference type="Proteomes" id="UP000037405"/>
    </source>
</evidence>
<dbReference type="InterPro" id="IPR050807">
    <property type="entry name" value="TransReg_Diox_bact_type"/>
</dbReference>
<dbReference type="GO" id="GO:0005829">
    <property type="term" value="C:cytosol"/>
    <property type="evidence" value="ECO:0007669"/>
    <property type="project" value="TreeGrafter"/>
</dbReference>
<dbReference type="GO" id="GO:0003700">
    <property type="term" value="F:DNA-binding transcription factor activity"/>
    <property type="evidence" value="ECO:0007669"/>
    <property type="project" value="TreeGrafter"/>
</dbReference>
<evidence type="ECO:0000256" key="1">
    <source>
        <dbReference type="ARBA" id="ARBA00023125"/>
    </source>
</evidence>
<dbReference type="InterPro" id="IPR011990">
    <property type="entry name" value="TPR-like_helical_dom_sf"/>
</dbReference>
<dbReference type="AlphaFoldDB" id="A0A0M0G585"/>
<proteinExistence type="predicted"/>
<dbReference type="Pfam" id="PF01381">
    <property type="entry name" value="HTH_3"/>
    <property type="match status" value="1"/>
</dbReference>
<feature type="domain" description="HTH cro/C1-type" evidence="2">
    <location>
        <begin position="8"/>
        <end position="61"/>
    </location>
</feature>
<dbReference type="OrthoDB" id="290878at2"/>
<dbReference type="EMBL" id="LGUE01000004">
    <property type="protein sequence ID" value="KON84697.1"/>
    <property type="molecule type" value="Genomic_DNA"/>
</dbReference>
<protein>
    <recommendedName>
        <fullName evidence="2">HTH cro/C1-type domain-containing protein</fullName>
    </recommendedName>
</protein>
<dbReference type="InterPro" id="IPR010982">
    <property type="entry name" value="Lambda_DNA-bd_dom_sf"/>
</dbReference>
<dbReference type="PANTHER" id="PTHR46797:SF1">
    <property type="entry name" value="METHYLPHOSPHONATE SYNTHASE"/>
    <property type="match status" value="1"/>
</dbReference>
<evidence type="ECO:0000259" key="2">
    <source>
        <dbReference type="PROSITE" id="PS50943"/>
    </source>
</evidence>
<dbReference type="PROSITE" id="PS50943">
    <property type="entry name" value="HTH_CROC1"/>
    <property type="match status" value="1"/>
</dbReference>
<gene>
    <name evidence="3" type="ORF">AF331_11760</name>
</gene>
<reference evidence="4" key="1">
    <citation type="submission" date="2015-07" db="EMBL/GenBank/DDBJ databases">
        <title>Fjat-14235 jcm11544.</title>
        <authorList>
            <person name="Liu B."/>
            <person name="Wang J."/>
            <person name="Zhu Y."/>
            <person name="Liu G."/>
            <person name="Chen Q."/>
            <person name="Chen Z."/>
            <person name="Lan J."/>
            <person name="Che J."/>
            <person name="Ge C."/>
            <person name="Shi H."/>
            <person name="Pan Z."/>
            <person name="Liu X."/>
        </authorList>
    </citation>
    <scope>NUCLEOTIDE SEQUENCE [LARGE SCALE GENOMIC DNA]</scope>
    <source>
        <strain evidence="4">JCM 11544</strain>
    </source>
</reference>
<dbReference type="Gene3D" id="1.25.40.10">
    <property type="entry name" value="Tetratricopeptide repeat domain"/>
    <property type="match status" value="1"/>
</dbReference>
<dbReference type="PATRIC" id="fig|189381.12.peg.2373"/>
<dbReference type="GO" id="GO:0003677">
    <property type="term" value="F:DNA binding"/>
    <property type="evidence" value="ECO:0007669"/>
    <property type="project" value="UniProtKB-KW"/>
</dbReference>
<dbReference type="SUPFAM" id="SSF48452">
    <property type="entry name" value="TPR-like"/>
    <property type="match status" value="1"/>
</dbReference>
<accession>A0A0M0G585</accession>
<dbReference type="SMART" id="SM00530">
    <property type="entry name" value="HTH_XRE"/>
    <property type="match status" value="1"/>
</dbReference>
<dbReference type="SUPFAM" id="SSF47413">
    <property type="entry name" value="lambda repressor-like DNA-binding domains"/>
    <property type="match status" value="1"/>
</dbReference>
<keyword evidence="1" id="KW-0238">DNA-binding</keyword>
<dbReference type="STRING" id="189381.GCA_900166615_01538"/>
<dbReference type="Gene3D" id="1.10.260.40">
    <property type="entry name" value="lambda repressor-like DNA-binding domains"/>
    <property type="match status" value="1"/>
</dbReference>
<comment type="caution">
    <text evidence="3">The sequence shown here is derived from an EMBL/GenBank/DDBJ whole genome shotgun (WGS) entry which is preliminary data.</text>
</comment>
<sequence length="430" mass="49171">MGQIGKRIRQIRKQKGKTLADVAGDKLSVSMLSLIENGKSNPTMDNLRHIARMLEVGVSELIGESEGETKELWRQVEEYLSEKGFTDPDRVYGLIHPHLEEIAHTYHGAEVFKMYAYLLALKGDQAGATQYIEKAEGVFLNLGHRQKATETRRDLSMFHFLNGQYEEALETILELKRLMETEPEMTETPALKIKVFYNIGGIHLALGNREAGREFLYEAAQESARTRDMTRDHEILSNGGYLALIQGDMERYRYYHDRLALLIQMTDAEEVRFAYYFLKMLHAYLIKGNPEEIIGLHALYEENPVKDKAMKLVMDSYMNLYLGIAYFHLGEHGKALGYLSQVHVQNPMARHPYDVATKAEAYAYTALIRLRKGEPEEARKEAIAGREAVLPLVDHPSRDFVLSVYEEVMIQTGAMKEPQGSLHAKWKEQL</sequence>
<dbReference type="Proteomes" id="UP000037405">
    <property type="component" value="Unassembled WGS sequence"/>
</dbReference>
<keyword evidence="4" id="KW-1185">Reference proteome</keyword>
<dbReference type="InterPro" id="IPR001387">
    <property type="entry name" value="Cro/C1-type_HTH"/>
</dbReference>
<dbReference type="PANTHER" id="PTHR46797">
    <property type="entry name" value="HTH-TYPE TRANSCRIPTIONAL REGULATOR"/>
    <property type="match status" value="1"/>
</dbReference>